<gene>
    <name evidence="1" type="ORF">MRB53_005763</name>
</gene>
<name>A0ACC2MEZ9_PERAE</name>
<protein>
    <submittedName>
        <fullName evidence="1">Uncharacterized protein</fullName>
    </submittedName>
</protein>
<sequence>MRPLCLLILRSSKAVNGRHHGRVGLRRQQRSSFSSPFSFFNRNVEDQKQSSSSSVKMGWQRRRASSGEESSNQAMKSISLLLFLYATKDGVQRTLLPLMRW</sequence>
<organism evidence="1 2">
    <name type="scientific">Persea americana</name>
    <name type="common">Avocado</name>
    <dbReference type="NCBI Taxonomy" id="3435"/>
    <lineage>
        <taxon>Eukaryota</taxon>
        <taxon>Viridiplantae</taxon>
        <taxon>Streptophyta</taxon>
        <taxon>Embryophyta</taxon>
        <taxon>Tracheophyta</taxon>
        <taxon>Spermatophyta</taxon>
        <taxon>Magnoliopsida</taxon>
        <taxon>Magnoliidae</taxon>
        <taxon>Laurales</taxon>
        <taxon>Lauraceae</taxon>
        <taxon>Persea</taxon>
    </lineage>
</organism>
<dbReference type="Proteomes" id="UP001234297">
    <property type="component" value="Chromosome 2"/>
</dbReference>
<comment type="caution">
    <text evidence="1">The sequence shown here is derived from an EMBL/GenBank/DDBJ whole genome shotgun (WGS) entry which is preliminary data.</text>
</comment>
<dbReference type="EMBL" id="CM056810">
    <property type="protein sequence ID" value="KAJ8644015.1"/>
    <property type="molecule type" value="Genomic_DNA"/>
</dbReference>
<reference evidence="1 2" key="1">
    <citation type="journal article" date="2022" name="Hortic Res">
        <title>A haplotype resolved chromosomal level avocado genome allows analysis of novel avocado genes.</title>
        <authorList>
            <person name="Nath O."/>
            <person name="Fletcher S.J."/>
            <person name="Hayward A."/>
            <person name="Shaw L.M."/>
            <person name="Masouleh A.K."/>
            <person name="Furtado A."/>
            <person name="Henry R.J."/>
            <person name="Mitter N."/>
        </authorList>
    </citation>
    <scope>NUCLEOTIDE SEQUENCE [LARGE SCALE GENOMIC DNA]</scope>
    <source>
        <strain evidence="2">cv. Hass</strain>
    </source>
</reference>
<accession>A0ACC2MEZ9</accession>
<proteinExistence type="predicted"/>
<evidence type="ECO:0000313" key="1">
    <source>
        <dbReference type="EMBL" id="KAJ8644015.1"/>
    </source>
</evidence>
<keyword evidence="2" id="KW-1185">Reference proteome</keyword>
<evidence type="ECO:0000313" key="2">
    <source>
        <dbReference type="Proteomes" id="UP001234297"/>
    </source>
</evidence>